<evidence type="ECO:0000313" key="15">
    <source>
        <dbReference type="Proteomes" id="UP001562178"/>
    </source>
</evidence>
<dbReference type="Pfam" id="PF00953">
    <property type="entry name" value="Glycos_transf_4"/>
    <property type="match status" value="1"/>
</dbReference>
<dbReference type="PROSITE" id="PS01348">
    <property type="entry name" value="MRAY_2"/>
    <property type="match status" value="1"/>
</dbReference>
<comment type="catalytic activity">
    <reaction evidence="12">
        <text>UDP-N-acetyl-alpha-D-muramoyl-L-alanyl-gamma-D-glutamyl-meso-2,6-diaminopimeloyl-D-alanyl-D-alanine + di-trans,octa-cis-undecaprenyl phosphate = di-trans,octa-cis-undecaprenyl diphospho-N-acetyl-alpha-D-muramoyl-L-alanyl-D-glutamyl-meso-2,6-diaminopimeloyl-D-alanyl-D-alanine + UMP</text>
        <dbReference type="Rhea" id="RHEA:28386"/>
        <dbReference type="ChEBI" id="CHEBI:57865"/>
        <dbReference type="ChEBI" id="CHEBI:60392"/>
        <dbReference type="ChEBI" id="CHEBI:61386"/>
        <dbReference type="ChEBI" id="CHEBI:61387"/>
        <dbReference type="EC" id="2.7.8.13"/>
    </reaction>
</comment>
<comment type="function">
    <text evidence="12">Catalyzes the initial step of the lipid cycle reactions in the biosynthesis of the cell wall peptidoglycan: transfers peptidoglycan precursor phospho-MurNAc-pentapeptide from UDP-MurNAc-pentapeptide onto the lipid carrier undecaprenyl phosphate, yielding undecaprenyl-pyrophosphoryl-MurNAc-pentapeptide, known as lipid I.</text>
</comment>
<gene>
    <name evidence="12 14" type="primary">mraY</name>
    <name evidence="14" type="ORF">AB7A72_14425</name>
</gene>
<feature type="transmembrane region" description="Helical" evidence="12">
    <location>
        <begin position="265"/>
        <end position="282"/>
    </location>
</feature>
<keyword evidence="3 12" id="KW-0132">Cell division</keyword>
<keyword evidence="7 12" id="KW-0573">Peptidoglycan synthesis</keyword>
<evidence type="ECO:0000256" key="11">
    <source>
        <dbReference type="ARBA" id="ARBA00023316"/>
    </source>
</evidence>
<proteinExistence type="inferred from homology"/>
<keyword evidence="4 12" id="KW-0808">Transferase</keyword>
<feature type="transmembrane region" description="Helical" evidence="12">
    <location>
        <begin position="69"/>
        <end position="94"/>
    </location>
</feature>
<feature type="transmembrane region" description="Helical" evidence="12">
    <location>
        <begin position="137"/>
        <end position="156"/>
    </location>
</feature>
<dbReference type="InterPro" id="IPR000715">
    <property type="entry name" value="Glycosyl_transferase_4"/>
</dbReference>
<keyword evidence="10 12" id="KW-0131">Cell cycle</keyword>
<keyword evidence="15" id="KW-1185">Reference proteome</keyword>
<evidence type="ECO:0000256" key="9">
    <source>
        <dbReference type="ARBA" id="ARBA00023136"/>
    </source>
</evidence>
<accession>A0ABV4B5N5</accession>
<keyword evidence="9 12" id="KW-0472">Membrane</keyword>
<keyword evidence="5 12" id="KW-0812">Transmembrane</keyword>
<protein>
    <recommendedName>
        <fullName evidence="12 13">Phospho-N-acetylmuramoyl-pentapeptide-transferase</fullName>
        <ecNumber evidence="12 13">2.7.8.13</ecNumber>
    </recommendedName>
    <alternativeName>
        <fullName evidence="12">UDP-MurNAc-pentapeptide phosphotransferase</fullName>
    </alternativeName>
</protein>
<keyword evidence="12" id="KW-1003">Cell membrane</keyword>
<sequence>MLIVLASWLQSLSPEFGFLRVFQYLTFRAVMAAMTALVIGLVAGPRVIRTLSALKIGQPIRGYAMQSHLSKSGTPTMGGVLILLAITISTVLWFDLSNRFVWIVLIVTWGFGAIGWVDDWRKVVNKDPEGMRSREKYFWQSVLGLAAALALVFCISENTNAEVWSLFVSWVQSGFSLDLPPNAGLMVPFFKQVNYPLGVLGFVILTYLVIVGASNAVNLTDGLDGLAIMPVVMVGSALGVFAYVTGSVNFSRYLLFPHIGGTGELLVFCCAMTGAGLAFLWFNTHPAQVFMGDVGALALGGALGTIAVIVRQEIVLAIMGGIFVAEAVSVMMQVVWFKYTKKRYGEGRRLLKMAPLHHHFEKSGWRETQVVVRFWIITMLLCLIGLSTLKLR</sequence>
<dbReference type="EMBL" id="JBGBDC010000006">
    <property type="protein sequence ID" value="MEY2252210.1"/>
    <property type="molecule type" value="Genomic_DNA"/>
</dbReference>
<comment type="similarity">
    <text evidence="2 12">Belongs to the glycosyltransferase 4 family. MraY subfamily.</text>
</comment>
<dbReference type="HAMAP" id="MF_00038">
    <property type="entry name" value="MraY"/>
    <property type="match status" value="1"/>
</dbReference>
<evidence type="ECO:0000256" key="2">
    <source>
        <dbReference type="ARBA" id="ARBA00005583"/>
    </source>
</evidence>
<feature type="transmembrane region" description="Helical" evidence="12">
    <location>
        <begin position="370"/>
        <end position="389"/>
    </location>
</feature>
<keyword evidence="12" id="KW-0460">Magnesium</keyword>
<comment type="caution">
    <text evidence="14">The sequence shown here is derived from an EMBL/GenBank/DDBJ whole genome shotgun (WGS) entry which is preliminary data.</text>
</comment>
<evidence type="ECO:0000256" key="5">
    <source>
        <dbReference type="ARBA" id="ARBA00022692"/>
    </source>
</evidence>
<dbReference type="InterPro" id="IPR003524">
    <property type="entry name" value="PNAcMuramoyl-5peptid_Trfase"/>
</dbReference>
<dbReference type="Pfam" id="PF10555">
    <property type="entry name" value="MraY_sig1"/>
    <property type="match status" value="1"/>
</dbReference>
<comment type="subcellular location">
    <subcellularLocation>
        <location evidence="12">Cell membrane</location>
        <topology evidence="12">Multi-pass membrane protein</topology>
    </subcellularLocation>
    <subcellularLocation>
        <location evidence="1">Membrane</location>
        <topology evidence="1">Multi-pass membrane protein</topology>
    </subcellularLocation>
</comment>
<dbReference type="Proteomes" id="UP001562178">
    <property type="component" value="Unassembled WGS sequence"/>
</dbReference>
<comment type="cofactor">
    <cofactor evidence="12">
        <name>Mg(2+)</name>
        <dbReference type="ChEBI" id="CHEBI:18420"/>
    </cofactor>
</comment>
<dbReference type="PANTHER" id="PTHR22926:SF5">
    <property type="entry name" value="PHOSPHO-N-ACETYLMURAMOYL-PENTAPEPTIDE-TRANSFERASE HOMOLOG"/>
    <property type="match status" value="1"/>
</dbReference>
<organism evidence="14 15">
    <name type="scientific">Comamonas sediminis</name>
    <dbReference type="NCBI Taxonomy" id="1783360"/>
    <lineage>
        <taxon>Bacteria</taxon>
        <taxon>Pseudomonadati</taxon>
        <taxon>Pseudomonadota</taxon>
        <taxon>Betaproteobacteria</taxon>
        <taxon>Burkholderiales</taxon>
        <taxon>Comamonadaceae</taxon>
        <taxon>Comamonas</taxon>
    </lineage>
</organism>
<evidence type="ECO:0000256" key="12">
    <source>
        <dbReference type="HAMAP-Rule" id="MF_00038"/>
    </source>
</evidence>
<evidence type="ECO:0000256" key="7">
    <source>
        <dbReference type="ARBA" id="ARBA00022984"/>
    </source>
</evidence>
<name>A0ABV4B5N5_9BURK</name>
<evidence type="ECO:0000256" key="4">
    <source>
        <dbReference type="ARBA" id="ARBA00022679"/>
    </source>
</evidence>
<dbReference type="NCBIfam" id="TIGR00445">
    <property type="entry name" value="mraY"/>
    <property type="match status" value="1"/>
</dbReference>
<dbReference type="EC" id="2.7.8.13" evidence="12 13"/>
<evidence type="ECO:0000256" key="13">
    <source>
        <dbReference type="NCBIfam" id="TIGR00445"/>
    </source>
</evidence>
<keyword evidence="6 12" id="KW-0133">Cell shape</keyword>
<dbReference type="PROSITE" id="PS01347">
    <property type="entry name" value="MRAY_1"/>
    <property type="match status" value="1"/>
</dbReference>
<evidence type="ECO:0000313" key="14">
    <source>
        <dbReference type="EMBL" id="MEY2252210.1"/>
    </source>
</evidence>
<feature type="transmembrane region" description="Helical" evidence="12">
    <location>
        <begin position="100"/>
        <end position="117"/>
    </location>
</feature>
<dbReference type="CDD" id="cd06852">
    <property type="entry name" value="GT_MraY"/>
    <property type="match status" value="1"/>
</dbReference>
<feature type="transmembrane region" description="Helical" evidence="12">
    <location>
        <begin position="225"/>
        <end position="245"/>
    </location>
</feature>
<evidence type="ECO:0000256" key="8">
    <source>
        <dbReference type="ARBA" id="ARBA00022989"/>
    </source>
</evidence>
<keyword evidence="8 12" id="KW-1133">Transmembrane helix</keyword>
<dbReference type="RefSeq" id="WP_239810679.1">
    <property type="nucleotide sequence ID" value="NZ_CP191350.1"/>
</dbReference>
<reference evidence="14 15" key="1">
    <citation type="journal article" date="2016" name="Int. J. Syst. Evol. Microbiol.">
        <title>Description of Comamonas sediminis sp. nov., isolated from lagoon sediments.</title>
        <authorList>
            <person name="Subhash Y."/>
            <person name="Bang J.J."/>
            <person name="You T.H."/>
            <person name="Lee S.S."/>
        </authorList>
    </citation>
    <scope>NUCLEOTIDE SEQUENCE [LARGE SCALE GENOMIC DNA]</scope>
    <source>
        <strain evidence="14 15">JCM 31169</strain>
    </source>
</reference>
<evidence type="ECO:0000256" key="6">
    <source>
        <dbReference type="ARBA" id="ARBA00022960"/>
    </source>
</evidence>
<feature type="transmembrane region" description="Helical" evidence="12">
    <location>
        <begin position="289"/>
        <end position="310"/>
    </location>
</feature>
<comment type="pathway">
    <text evidence="12">Cell wall biogenesis; peptidoglycan biosynthesis.</text>
</comment>
<dbReference type="InterPro" id="IPR018480">
    <property type="entry name" value="PNAcMuramoyl-5peptid_Trfase_CS"/>
</dbReference>
<evidence type="ECO:0000256" key="1">
    <source>
        <dbReference type="ARBA" id="ARBA00004141"/>
    </source>
</evidence>
<feature type="transmembrane region" description="Helical" evidence="12">
    <location>
        <begin position="195"/>
        <end position="213"/>
    </location>
</feature>
<keyword evidence="11 12" id="KW-0961">Cell wall biogenesis/degradation</keyword>
<evidence type="ECO:0000256" key="3">
    <source>
        <dbReference type="ARBA" id="ARBA00022618"/>
    </source>
</evidence>
<dbReference type="PANTHER" id="PTHR22926">
    <property type="entry name" value="PHOSPHO-N-ACETYLMURAMOYL-PENTAPEPTIDE-TRANSFERASE"/>
    <property type="match status" value="1"/>
</dbReference>
<evidence type="ECO:0000256" key="10">
    <source>
        <dbReference type="ARBA" id="ARBA00023306"/>
    </source>
</evidence>
<keyword evidence="12" id="KW-0479">Metal-binding</keyword>
<feature type="transmembrane region" description="Helical" evidence="12">
    <location>
        <begin position="316"/>
        <end position="339"/>
    </location>
</feature>
<feature type="transmembrane region" description="Helical" evidence="12">
    <location>
        <begin position="27"/>
        <end position="48"/>
    </location>
</feature>
<dbReference type="GO" id="GO:0016740">
    <property type="term" value="F:transferase activity"/>
    <property type="evidence" value="ECO:0007669"/>
    <property type="project" value="UniProtKB-KW"/>
</dbReference>